<feature type="region of interest" description="Disordered" evidence="1">
    <location>
        <begin position="42"/>
        <end position="61"/>
    </location>
</feature>
<feature type="domain" description="EF-hand" evidence="2">
    <location>
        <begin position="123"/>
        <end position="158"/>
    </location>
</feature>
<gene>
    <name evidence="3" type="ORF">CR105_17090</name>
</gene>
<feature type="compositionally biased region" description="Gly residues" evidence="1">
    <location>
        <begin position="168"/>
        <end position="178"/>
    </location>
</feature>
<feature type="domain" description="EF-hand" evidence="2">
    <location>
        <begin position="1"/>
        <end position="32"/>
    </location>
</feature>
<dbReference type="InterPro" id="IPR002048">
    <property type="entry name" value="EF_hand_dom"/>
</dbReference>
<dbReference type="InterPro" id="IPR011992">
    <property type="entry name" value="EF-hand-dom_pair"/>
</dbReference>
<sequence length="248" mass="24601">MSEDLFATLDADGTGLVDEAEFSSALGKVGVAESDAAALVTQLDGDGNGNGNSDGSVSKEELSAGIQKLADQFEAQFNASRTTQAHGGLPPPASPEDAFAAIDSDGGGSIDKAELQAAYGQGEDSALADEVFGALDSDGDDLISKDELAQGMRAAGEGAAADAPPPARGGGMPPGGAGEKQYEPADANEDGTVTIQESMAYEAEQASRKAESTSDGQDAALDKLLAQLAKTYADASGPAAGGAVAVTA</sequence>
<dbReference type="SUPFAM" id="SSF47473">
    <property type="entry name" value="EF-hand"/>
    <property type="match status" value="1"/>
</dbReference>
<dbReference type="GO" id="GO:0005509">
    <property type="term" value="F:calcium ion binding"/>
    <property type="evidence" value="ECO:0007669"/>
    <property type="project" value="InterPro"/>
</dbReference>
<dbReference type="InterPro" id="IPR018247">
    <property type="entry name" value="EF_Hand_1_Ca_BS"/>
</dbReference>
<dbReference type="EMBL" id="PDOC01000011">
    <property type="protein sequence ID" value="PIL43748.1"/>
    <property type="molecule type" value="Genomic_DNA"/>
</dbReference>
<feature type="region of interest" description="Disordered" evidence="1">
    <location>
        <begin position="153"/>
        <end position="193"/>
    </location>
</feature>
<organism evidence="3 4">
    <name type="scientific">Massilia eurypsychrophila</name>
    <dbReference type="NCBI Taxonomy" id="1485217"/>
    <lineage>
        <taxon>Bacteria</taxon>
        <taxon>Pseudomonadati</taxon>
        <taxon>Pseudomonadota</taxon>
        <taxon>Betaproteobacteria</taxon>
        <taxon>Burkholderiales</taxon>
        <taxon>Oxalobacteraceae</taxon>
        <taxon>Telluria group</taxon>
        <taxon>Massilia</taxon>
    </lineage>
</organism>
<evidence type="ECO:0000256" key="1">
    <source>
        <dbReference type="SAM" id="MobiDB-lite"/>
    </source>
</evidence>
<evidence type="ECO:0000313" key="4">
    <source>
        <dbReference type="Proteomes" id="UP000230390"/>
    </source>
</evidence>
<evidence type="ECO:0000313" key="3">
    <source>
        <dbReference type="EMBL" id="PIL43748.1"/>
    </source>
</evidence>
<accession>A0A2G8TDN4</accession>
<dbReference type="PROSITE" id="PS50222">
    <property type="entry name" value="EF_HAND_2"/>
    <property type="match status" value="2"/>
</dbReference>
<dbReference type="PROSITE" id="PS00018">
    <property type="entry name" value="EF_HAND_1"/>
    <property type="match status" value="2"/>
</dbReference>
<dbReference type="Pfam" id="PF13499">
    <property type="entry name" value="EF-hand_7"/>
    <property type="match status" value="1"/>
</dbReference>
<dbReference type="Gene3D" id="1.10.238.10">
    <property type="entry name" value="EF-hand"/>
    <property type="match status" value="3"/>
</dbReference>
<dbReference type="Proteomes" id="UP000230390">
    <property type="component" value="Unassembled WGS sequence"/>
</dbReference>
<dbReference type="CDD" id="cd00051">
    <property type="entry name" value="EFh"/>
    <property type="match status" value="1"/>
</dbReference>
<keyword evidence="4" id="KW-1185">Reference proteome</keyword>
<comment type="caution">
    <text evidence="3">The sequence shown here is derived from an EMBL/GenBank/DDBJ whole genome shotgun (WGS) entry which is preliminary data.</text>
</comment>
<name>A0A2G8TDN4_9BURK</name>
<proteinExistence type="predicted"/>
<evidence type="ECO:0000259" key="2">
    <source>
        <dbReference type="PROSITE" id="PS50222"/>
    </source>
</evidence>
<dbReference type="SMART" id="SM00054">
    <property type="entry name" value="EFh"/>
    <property type="match status" value="3"/>
</dbReference>
<protein>
    <recommendedName>
        <fullName evidence="2">EF-hand domain-containing protein</fullName>
    </recommendedName>
</protein>
<dbReference type="AlphaFoldDB" id="A0A2G8TDN4"/>
<reference evidence="3 4" key="1">
    <citation type="submission" date="2017-10" db="EMBL/GenBank/DDBJ databases">
        <title>Massilia psychrophilum sp. nov., a novel purple-pigmented bacterium isolated from Tianshan glacier, Xinjiang Municipality, China.</title>
        <authorList>
            <person name="Wang H."/>
        </authorList>
    </citation>
    <scope>NUCLEOTIDE SEQUENCE [LARGE SCALE GENOMIC DNA]</scope>
    <source>
        <strain evidence="3 4">JCM 30074</strain>
    </source>
</reference>
<feature type="compositionally biased region" description="Low complexity" evidence="1">
    <location>
        <begin position="153"/>
        <end position="162"/>
    </location>
</feature>